<evidence type="ECO:0000313" key="2">
    <source>
        <dbReference type="Proteomes" id="UP000243579"/>
    </source>
</evidence>
<dbReference type="Proteomes" id="UP000243579">
    <property type="component" value="Unassembled WGS sequence"/>
</dbReference>
<dbReference type="STRING" id="1202772.A0A1V9YBR5"/>
<comment type="caution">
    <text evidence="1">The sequence shown here is derived from an EMBL/GenBank/DDBJ whole genome shotgun (WGS) entry which is preliminary data.</text>
</comment>
<accession>A0A1V9YBR5</accession>
<keyword evidence="2" id="KW-1185">Reference proteome</keyword>
<reference evidence="1 2" key="1">
    <citation type="journal article" date="2014" name="Genome Biol. Evol.">
        <title>The secreted proteins of Achlya hypogyna and Thraustotheca clavata identify the ancestral oomycete secretome and reveal gene acquisitions by horizontal gene transfer.</title>
        <authorList>
            <person name="Misner I."/>
            <person name="Blouin N."/>
            <person name="Leonard G."/>
            <person name="Richards T.A."/>
            <person name="Lane C.E."/>
        </authorList>
    </citation>
    <scope>NUCLEOTIDE SEQUENCE [LARGE SCALE GENOMIC DNA]</scope>
    <source>
        <strain evidence="1 2">ATCC 48635</strain>
    </source>
</reference>
<name>A0A1V9YBR5_ACHHY</name>
<sequence length="446" mass="49928">MQLTLAVNGLTFTVACGEGHQCIKWLGLVAAQRYSLMLPHGRCRTREDAHARQGFYLPSEVRNSDGLLLGPWSRISDCCRENETISVHLQHEVPVDEIGVPVMTEWAISAFSNASNQQTDLEPDDHVDNGMAASKDLEPLDAQSEINGYAKAHQSTHVRSGQFISQEEIEAAFYHDLPYLKLDEFVKDTKDREDAEETLLKYYDCVNTIYKHYSIGFGDDMYSMTFLEFVHFAHESSMLHFQKDINILDKIFHTVVGILDTDGTLPRVGFIQAVLRVIMTYNKMYGDDIPLLAALEKGLHDAVKPAVLRITTGPFRDTVHSDSILALFQDAKPKLTKVYEKYATATSDKIPGTFLNASGLRSLIQDSGIFCTGDSDEHESLFAQAIAQSFSGIKECNNAESQWFVFVEFLEIVSRLSLGIWQDKDVSAKETIRIGLDAVRALAKSK</sequence>
<protein>
    <submittedName>
        <fullName evidence="1">Uncharacterized protein</fullName>
    </submittedName>
</protein>
<organism evidence="1 2">
    <name type="scientific">Achlya hypogyna</name>
    <name type="common">Oomycete</name>
    <name type="synonym">Protoachlya hypogyna</name>
    <dbReference type="NCBI Taxonomy" id="1202772"/>
    <lineage>
        <taxon>Eukaryota</taxon>
        <taxon>Sar</taxon>
        <taxon>Stramenopiles</taxon>
        <taxon>Oomycota</taxon>
        <taxon>Saprolegniomycetes</taxon>
        <taxon>Saprolegniales</taxon>
        <taxon>Achlyaceae</taxon>
        <taxon>Achlya</taxon>
    </lineage>
</organism>
<dbReference type="EMBL" id="JNBR01002297">
    <property type="protein sequence ID" value="OQR83161.1"/>
    <property type="molecule type" value="Genomic_DNA"/>
</dbReference>
<proteinExistence type="predicted"/>
<dbReference type="OrthoDB" id="190071at2759"/>
<evidence type="ECO:0000313" key="1">
    <source>
        <dbReference type="EMBL" id="OQR83161.1"/>
    </source>
</evidence>
<gene>
    <name evidence="1" type="ORF">ACHHYP_15018</name>
</gene>
<dbReference type="AlphaFoldDB" id="A0A1V9YBR5"/>